<dbReference type="PROSITE" id="PS50076">
    <property type="entry name" value="DNAJ_2"/>
    <property type="match status" value="1"/>
</dbReference>
<reference evidence="2" key="1">
    <citation type="submission" date="2012-04" db="EMBL/GenBank/DDBJ databases">
        <authorList>
            <person name="Borisov I.G."/>
            <person name="Ivanikova N.V."/>
            <person name="Pinevich A.V."/>
        </authorList>
    </citation>
    <scope>NUCLEOTIDE SEQUENCE</scope>
    <source>
        <strain evidence="2">CALU 1027</strain>
    </source>
</reference>
<dbReference type="EMBL" id="AJTX02000004">
    <property type="protein sequence ID" value="KKJ00317.1"/>
    <property type="molecule type" value="Genomic_DNA"/>
</dbReference>
<dbReference type="RefSeq" id="WP_017711705.1">
    <property type="nucleotide sequence ID" value="NZ_KB235933.1"/>
</dbReference>
<evidence type="ECO:0000259" key="1">
    <source>
        <dbReference type="PROSITE" id="PS50076"/>
    </source>
</evidence>
<dbReference type="Proteomes" id="UP000034681">
    <property type="component" value="Unassembled WGS sequence"/>
</dbReference>
<dbReference type="Pfam" id="PF00226">
    <property type="entry name" value="DnaJ"/>
    <property type="match status" value="1"/>
</dbReference>
<dbReference type="CDD" id="cd06257">
    <property type="entry name" value="DnaJ"/>
    <property type="match status" value="1"/>
</dbReference>
<dbReference type="InterPro" id="IPR001623">
    <property type="entry name" value="DnaJ_domain"/>
</dbReference>
<dbReference type="OrthoDB" id="9779889at2"/>
<dbReference type="InterPro" id="IPR036869">
    <property type="entry name" value="J_dom_sf"/>
</dbReference>
<protein>
    <recommendedName>
        <fullName evidence="1">J domain-containing protein</fullName>
    </recommendedName>
</protein>
<dbReference type="PRINTS" id="PR00625">
    <property type="entry name" value="JDOMAIN"/>
</dbReference>
<dbReference type="PANTHER" id="PTHR24074">
    <property type="entry name" value="CO-CHAPERONE PROTEIN DJLA"/>
    <property type="match status" value="1"/>
</dbReference>
<keyword evidence="3" id="KW-1185">Reference proteome</keyword>
<dbReference type="InterPro" id="IPR050817">
    <property type="entry name" value="DjlA_DnaK_co-chaperone"/>
</dbReference>
<dbReference type="Gene3D" id="1.10.287.110">
    <property type="entry name" value="DnaJ domain"/>
    <property type="match status" value="1"/>
</dbReference>
<accession>A0A0M2Q119</accession>
<dbReference type="STRING" id="317619.GCA_000332315_01117"/>
<dbReference type="eggNOG" id="COG0484">
    <property type="taxonomic scope" value="Bacteria"/>
</dbReference>
<name>A0A0M2Q119_PROHO</name>
<gene>
    <name evidence="2" type="ORF">PROH_11660</name>
</gene>
<feature type="domain" description="J" evidence="1">
    <location>
        <begin position="2"/>
        <end position="72"/>
    </location>
</feature>
<dbReference type="SMART" id="SM00271">
    <property type="entry name" value="DnaJ"/>
    <property type="match status" value="1"/>
</dbReference>
<evidence type="ECO:0000313" key="2">
    <source>
        <dbReference type="EMBL" id="KKJ00317.1"/>
    </source>
</evidence>
<proteinExistence type="predicted"/>
<comment type="caution">
    <text evidence="2">The sequence shown here is derived from an EMBL/GenBank/DDBJ whole genome shotgun (WGS) entry which is preliminary data.</text>
</comment>
<sequence>MDHYQTLGITSTATQAEIKQAYRQLAKAFHPDRHRHSQPEVIDRAAQQILSINAAYEVLGDVQQRQTYDRYRLWTGEGVERPAVDRQPDSATVQTHQRQRRQTVQSQDQQLAVWIKQVYTPVHRLLGQTLKEFRPALTALSADPFDDDLMAEFQGYLDRSGDRQTKAQALFQAHGNPPQIARLAMNLYYCLHQVGDGLAELERFTLCYDDSYLKDGKEMFRIATRMRREVQSDFRDLNCR</sequence>
<evidence type="ECO:0000313" key="3">
    <source>
        <dbReference type="Proteomes" id="UP000034681"/>
    </source>
</evidence>
<dbReference type="SUPFAM" id="SSF46565">
    <property type="entry name" value="Chaperone J-domain"/>
    <property type="match status" value="1"/>
</dbReference>
<dbReference type="AlphaFoldDB" id="A0A0M2Q119"/>
<organism evidence="2 3">
    <name type="scientific">Prochlorothrix hollandica PCC 9006 = CALU 1027</name>
    <dbReference type="NCBI Taxonomy" id="317619"/>
    <lineage>
        <taxon>Bacteria</taxon>
        <taxon>Bacillati</taxon>
        <taxon>Cyanobacteriota</taxon>
        <taxon>Cyanophyceae</taxon>
        <taxon>Prochlorotrichales</taxon>
        <taxon>Prochlorotrichaceae</taxon>
        <taxon>Prochlorothrix</taxon>
    </lineage>
</organism>